<proteinExistence type="predicted"/>
<dbReference type="Proteomes" id="UP001055072">
    <property type="component" value="Unassembled WGS sequence"/>
</dbReference>
<protein>
    <submittedName>
        <fullName evidence="1">Uncharacterized protein</fullName>
    </submittedName>
</protein>
<organism evidence="1 2">
    <name type="scientific">Irpex rosettiformis</name>
    <dbReference type="NCBI Taxonomy" id="378272"/>
    <lineage>
        <taxon>Eukaryota</taxon>
        <taxon>Fungi</taxon>
        <taxon>Dikarya</taxon>
        <taxon>Basidiomycota</taxon>
        <taxon>Agaricomycotina</taxon>
        <taxon>Agaricomycetes</taxon>
        <taxon>Polyporales</taxon>
        <taxon>Irpicaceae</taxon>
        <taxon>Irpex</taxon>
    </lineage>
</organism>
<evidence type="ECO:0000313" key="1">
    <source>
        <dbReference type="EMBL" id="KAI0094715.1"/>
    </source>
</evidence>
<dbReference type="EMBL" id="MU274900">
    <property type="protein sequence ID" value="KAI0094715.1"/>
    <property type="molecule type" value="Genomic_DNA"/>
</dbReference>
<keyword evidence="2" id="KW-1185">Reference proteome</keyword>
<gene>
    <name evidence="1" type="ORF">BDY19DRAFT_914190</name>
</gene>
<sequence length="811" mass="89860">MNPQHPQQPQQTPIQQRKRSFLHGLANVMLQRGVPLPSHLTGIPYPSSFDPASSPWRTLDISSSDLGIVRLASRDVDLFKLWAFVQQAGGSAKINEQGLWQSLLPQFDLPDQFMQLNGQPQSTAAALRHYYTNIIGPFEDAYRKNMVREQQQRALQQGRTQGGMPIPGSAQPRSSIGPMSGTFPPHTAGNALQPTDAPLGGINGMQFPPSQGLTQTPQGQLPIASMGGTPDIRALGSMDATTLDGVNLPLTASGSNGTMSEVEVDGRKRKVEELDDPNTKRVRQKIGDSSDPRNALQTGPNGQNAAMNAPARPRQFLRRKITYIPFAREVTTAGGRDLDAIQQEFAHASQRPLRDLSEWGTVDIEALTMSLRSRISTELSYALTTFTILSLLRIKNEPFLVSQAPDLFDETLDLLEEVAFGEAEDVGEDDHPDSPIITHRKLLDSLLEEGSAPFASLKPKQGLKDHSSGPQQRPGDIILAITNILRNLAFANENHDYLARRDRLLDVLLRLSCLKRPSPDNPFEPLSQSLSLNDLIVIRKDIVHILINLGFTVRLASKPASPSAPESRRARRVFELLVSYFIDSAEAVAPYPCVLLTGVPSHLHNTKPPLLPDSALEVFTRISFSDDNRLTLCKAIPPEWLWSTIEALVHRLPLDNSDFQVITRSEWLTYVERVVMVLYSIAFFSPPAIKKRMKTDRQLSFTKIFLRLIRRLSIYAHPDQRAAFLVVLRRSVETLKLVDDAGDSFDASPSTMPGLAFGMGYGEHGESRIEKGMGLLSGYQEEITWGLMAQKDLDDLVFSDLISLVRVEPVP</sequence>
<evidence type="ECO:0000313" key="2">
    <source>
        <dbReference type="Proteomes" id="UP001055072"/>
    </source>
</evidence>
<name>A0ACB8UK88_9APHY</name>
<accession>A0ACB8UK88</accession>
<reference evidence="1" key="1">
    <citation type="journal article" date="2021" name="Environ. Microbiol.">
        <title>Gene family expansions and transcriptome signatures uncover fungal adaptations to wood decay.</title>
        <authorList>
            <person name="Hage H."/>
            <person name="Miyauchi S."/>
            <person name="Viragh M."/>
            <person name="Drula E."/>
            <person name="Min B."/>
            <person name="Chaduli D."/>
            <person name="Navarro D."/>
            <person name="Favel A."/>
            <person name="Norest M."/>
            <person name="Lesage-Meessen L."/>
            <person name="Balint B."/>
            <person name="Merenyi Z."/>
            <person name="de Eugenio L."/>
            <person name="Morin E."/>
            <person name="Martinez A.T."/>
            <person name="Baldrian P."/>
            <person name="Stursova M."/>
            <person name="Martinez M.J."/>
            <person name="Novotny C."/>
            <person name="Magnuson J.K."/>
            <person name="Spatafora J.W."/>
            <person name="Maurice S."/>
            <person name="Pangilinan J."/>
            <person name="Andreopoulos W."/>
            <person name="LaButti K."/>
            <person name="Hundley H."/>
            <person name="Na H."/>
            <person name="Kuo A."/>
            <person name="Barry K."/>
            <person name="Lipzen A."/>
            <person name="Henrissat B."/>
            <person name="Riley R."/>
            <person name="Ahrendt S."/>
            <person name="Nagy L.G."/>
            <person name="Grigoriev I.V."/>
            <person name="Martin F."/>
            <person name="Rosso M.N."/>
        </authorList>
    </citation>
    <scope>NUCLEOTIDE SEQUENCE</scope>
    <source>
        <strain evidence="1">CBS 384.51</strain>
    </source>
</reference>
<comment type="caution">
    <text evidence="1">The sequence shown here is derived from an EMBL/GenBank/DDBJ whole genome shotgun (WGS) entry which is preliminary data.</text>
</comment>